<evidence type="ECO:0000256" key="22">
    <source>
        <dbReference type="ARBA" id="ARBA00047916"/>
    </source>
</evidence>
<evidence type="ECO:0000256" key="11">
    <source>
        <dbReference type="ARBA" id="ARBA00022946"/>
    </source>
</evidence>
<comment type="catalytic activity">
    <reaction evidence="23">
        <text>tetracosanoyl-CoA + oxidized [electron-transfer flavoprotein] + H(+) = (2E)-tetracosenoyl-CoA + reduced [electron-transfer flavoprotein]</text>
        <dbReference type="Rhea" id="RHEA:47232"/>
        <dbReference type="Rhea" id="RHEA-COMP:10685"/>
        <dbReference type="Rhea" id="RHEA-COMP:10686"/>
        <dbReference type="ChEBI" id="CHEBI:15378"/>
        <dbReference type="ChEBI" id="CHEBI:57692"/>
        <dbReference type="ChEBI" id="CHEBI:58307"/>
        <dbReference type="ChEBI" id="CHEBI:65052"/>
        <dbReference type="ChEBI" id="CHEBI:74693"/>
    </reaction>
    <physiologicalReaction direction="left-to-right" evidence="23">
        <dbReference type="Rhea" id="RHEA:47233"/>
    </physiologicalReaction>
</comment>
<dbReference type="OrthoDB" id="2588832at2759"/>
<dbReference type="InterPro" id="IPR006089">
    <property type="entry name" value="Acyl-CoA_DH_CS"/>
</dbReference>
<evidence type="ECO:0000256" key="29">
    <source>
        <dbReference type="SAM" id="MobiDB-lite"/>
    </source>
</evidence>
<dbReference type="Pfam" id="PF02771">
    <property type="entry name" value="Acyl-CoA_dh_N"/>
    <property type="match status" value="1"/>
</dbReference>
<comment type="cofactor">
    <cofactor evidence="1 28">
        <name>FAD</name>
        <dbReference type="ChEBI" id="CHEBI:57692"/>
    </cofactor>
</comment>
<evidence type="ECO:0000256" key="16">
    <source>
        <dbReference type="ARBA" id="ARBA00023136"/>
    </source>
</evidence>
<dbReference type="InterPro" id="IPR046373">
    <property type="entry name" value="Acyl-CoA_Oxase/DH_mid-dom_sf"/>
</dbReference>
<comment type="catalytic activity">
    <reaction evidence="24">
        <text>tetradecanoyl-CoA + oxidized [electron-transfer flavoprotein] + H(+) = (2E)-tetradecenoyl-CoA + reduced [electron-transfer flavoprotein]</text>
        <dbReference type="Rhea" id="RHEA:47316"/>
        <dbReference type="Rhea" id="RHEA-COMP:10685"/>
        <dbReference type="Rhea" id="RHEA-COMP:10686"/>
        <dbReference type="ChEBI" id="CHEBI:15378"/>
        <dbReference type="ChEBI" id="CHEBI:57385"/>
        <dbReference type="ChEBI" id="CHEBI:57692"/>
        <dbReference type="ChEBI" id="CHEBI:58307"/>
        <dbReference type="ChEBI" id="CHEBI:61405"/>
    </reaction>
    <physiologicalReaction direction="left-to-right" evidence="24">
        <dbReference type="Rhea" id="RHEA:47317"/>
    </physiologicalReaction>
</comment>
<evidence type="ECO:0000256" key="3">
    <source>
        <dbReference type="ARBA" id="ARBA00005198"/>
    </source>
</evidence>
<dbReference type="Pfam" id="PF21343">
    <property type="entry name" value="ACAD9-ACADV_C"/>
    <property type="match status" value="1"/>
</dbReference>
<dbReference type="Proteomes" id="UP000677054">
    <property type="component" value="Unassembled WGS sequence"/>
</dbReference>
<dbReference type="PANTHER" id="PTHR43884">
    <property type="entry name" value="ACYL-COA DEHYDROGENASE"/>
    <property type="match status" value="1"/>
</dbReference>
<comment type="catalytic activity">
    <reaction evidence="26">
        <text>eicosanoyl-CoA + oxidized [electron-transfer flavoprotein] + H(+) = (2E)-eicosenoyl-CoA + reduced [electron-transfer flavoprotein]</text>
        <dbReference type="Rhea" id="RHEA:47236"/>
        <dbReference type="Rhea" id="RHEA-COMP:10685"/>
        <dbReference type="Rhea" id="RHEA-COMP:10686"/>
        <dbReference type="ChEBI" id="CHEBI:15378"/>
        <dbReference type="ChEBI" id="CHEBI:57380"/>
        <dbReference type="ChEBI" id="CHEBI:57692"/>
        <dbReference type="ChEBI" id="CHEBI:58307"/>
        <dbReference type="ChEBI" id="CHEBI:74691"/>
    </reaction>
    <physiologicalReaction direction="left-to-right" evidence="26">
        <dbReference type="Rhea" id="RHEA:47237"/>
    </physiologicalReaction>
</comment>
<dbReference type="InterPro" id="IPR037069">
    <property type="entry name" value="AcylCoA_DH/ox_N_sf"/>
</dbReference>
<keyword evidence="15" id="KW-0496">Mitochondrion</keyword>
<evidence type="ECO:0000256" key="8">
    <source>
        <dbReference type="ARBA" id="ARBA00022799"/>
    </source>
</evidence>
<dbReference type="Gene3D" id="1.20.140.10">
    <property type="entry name" value="Butyryl-CoA Dehydrogenase, subunit A, domain 3"/>
    <property type="match status" value="2"/>
</dbReference>
<dbReference type="Gene3D" id="1.10.540.10">
    <property type="entry name" value="Acyl-CoA dehydrogenase/oxidase, N-terminal domain"/>
    <property type="match status" value="1"/>
</dbReference>
<dbReference type="GO" id="GO:0006631">
    <property type="term" value="P:fatty acid metabolic process"/>
    <property type="evidence" value="ECO:0007669"/>
    <property type="project" value="UniProtKB-KW"/>
</dbReference>
<dbReference type="InterPro" id="IPR013786">
    <property type="entry name" value="AcylCoA_DH/ox_N"/>
</dbReference>
<dbReference type="InterPro" id="IPR009075">
    <property type="entry name" value="AcylCo_DH/oxidase_C"/>
</dbReference>
<evidence type="ECO:0000256" key="28">
    <source>
        <dbReference type="RuleBase" id="RU362125"/>
    </source>
</evidence>
<keyword evidence="7" id="KW-0999">Mitochondrion inner membrane</keyword>
<comment type="subcellular location">
    <subcellularLocation>
        <location evidence="2">Mitochondrion inner membrane</location>
        <topology evidence="2">Peripheral membrane protein</topology>
    </subcellularLocation>
</comment>
<reference evidence="34" key="1">
    <citation type="submission" date="2020-11" db="EMBL/GenBank/DDBJ databases">
        <authorList>
            <person name="Tran Van P."/>
        </authorList>
    </citation>
    <scope>NUCLEOTIDE SEQUENCE</scope>
</reference>
<evidence type="ECO:0000256" key="15">
    <source>
        <dbReference type="ARBA" id="ARBA00023128"/>
    </source>
</evidence>
<dbReference type="Pfam" id="PF02770">
    <property type="entry name" value="Acyl-CoA_dh_M"/>
    <property type="match status" value="1"/>
</dbReference>
<evidence type="ECO:0000256" key="6">
    <source>
        <dbReference type="ARBA" id="ARBA00022630"/>
    </source>
</evidence>
<evidence type="ECO:0000313" key="34">
    <source>
        <dbReference type="EMBL" id="CAD7244028.1"/>
    </source>
</evidence>
<evidence type="ECO:0000256" key="7">
    <source>
        <dbReference type="ARBA" id="ARBA00022792"/>
    </source>
</evidence>
<dbReference type="SUPFAM" id="SSF56645">
    <property type="entry name" value="Acyl-CoA dehydrogenase NM domain-like"/>
    <property type="match status" value="1"/>
</dbReference>
<feature type="domain" description="ACAD9/ACADV-like C-terminal" evidence="33">
    <location>
        <begin position="487"/>
        <end position="605"/>
    </location>
</feature>
<evidence type="ECO:0000256" key="13">
    <source>
        <dbReference type="ARBA" id="ARBA00023002"/>
    </source>
</evidence>
<dbReference type="Pfam" id="PF00441">
    <property type="entry name" value="Acyl-CoA_dh_1"/>
    <property type="match status" value="1"/>
</dbReference>
<feature type="domain" description="Acyl-CoA oxidase/dehydrogenase middle" evidence="31">
    <location>
        <begin position="176"/>
        <end position="273"/>
    </location>
</feature>
<comment type="function">
    <text evidence="19">Very long-chain specific acyl-CoA dehydrogenase is one of the acyl-CoA dehydrogenases that catalyze the first step of mitochondrial fatty acid beta-oxidation, an aerobic process breaking down fatty acids into acetyl-CoA and allowing the production of energy from fats. The first step of fatty acid beta-oxidation consists in the removal of one hydrogen from C-2 and C-3 of the straight-chain fatty acyl-CoA thioester, resulting in the formation of trans-2-enoyl-CoA. Among the different mitochondrial acyl-CoA dehydrogenases, very long-chain specific acyl-CoA dehydrogenase acts specifically on acyl-CoAs with saturated 12 to 24 carbons long primary chains.</text>
</comment>
<evidence type="ECO:0000313" key="35">
    <source>
        <dbReference type="Proteomes" id="UP000677054"/>
    </source>
</evidence>
<evidence type="ECO:0000256" key="25">
    <source>
        <dbReference type="ARBA" id="ARBA00049050"/>
    </source>
</evidence>
<dbReference type="FunFam" id="1.10.540.10:FF:000001">
    <property type="entry name" value="Very long-chain-specific acyl-CoA dehydrogenase, mitochondrial"/>
    <property type="match status" value="1"/>
</dbReference>
<evidence type="ECO:0000256" key="24">
    <source>
        <dbReference type="ARBA" id="ARBA00049038"/>
    </source>
</evidence>
<evidence type="ECO:0000256" key="18">
    <source>
        <dbReference type="ARBA" id="ARBA00040902"/>
    </source>
</evidence>
<dbReference type="PROSITE" id="PS00072">
    <property type="entry name" value="ACYL_COA_DH_1"/>
    <property type="match status" value="1"/>
</dbReference>
<keyword evidence="13 28" id="KW-0560">Oxidoreductase</keyword>
<dbReference type="GO" id="GO:0017099">
    <property type="term" value="F:very-long-chain fatty acyl-CoA dehydrogenase activity"/>
    <property type="evidence" value="ECO:0007669"/>
    <property type="project" value="UniProtKB-EC"/>
</dbReference>
<keyword evidence="35" id="KW-1185">Reference proteome</keyword>
<dbReference type="FunFam" id="2.40.110.10:FF:000006">
    <property type="entry name" value="very long-chain specific acyl-CoA dehydrogenase, mitochondrial"/>
    <property type="match status" value="1"/>
</dbReference>
<evidence type="ECO:0000256" key="9">
    <source>
        <dbReference type="ARBA" id="ARBA00022827"/>
    </source>
</evidence>
<evidence type="ECO:0000259" key="32">
    <source>
        <dbReference type="Pfam" id="PF02771"/>
    </source>
</evidence>
<dbReference type="InterPro" id="IPR009100">
    <property type="entry name" value="AcylCoA_DH/oxidase_NM_dom_sf"/>
</dbReference>
<comment type="pathway">
    <text evidence="3">Lipid metabolism; mitochondrial fatty acid beta-oxidation.</text>
</comment>
<keyword evidence="9 28" id="KW-0274">FAD</keyword>
<evidence type="ECO:0000256" key="21">
    <source>
        <dbReference type="ARBA" id="ARBA00047893"/>
    </source>
</evidence>
<keyword evidence="14" id="KW-0443">Lipid metabolism</keyword>
<dbReference type="CDD" id="cd01161">
    <property type="entry name" value="VLCAD"/>
    <property type="match status" value="1"/>
</dbReference>
<keyword evidence="11" id="KW-0809">Transit peptide</keyword>
<organism evidence="34">
    <name type="scientific">Darwinula stevensoni</name>
    <dbReference type="NCBI Taxonomy" id="69355"/>
    <lineage>
        <taxon>Eukaryota</taxon>
        <taxon>Metazoa</taxon>
        <taxon>Ecdysozoa</taxon>
        <taxon>Arthropoda</taxon>
        <taxon>Crustacea</taxon>
        <taxon>Oligostraca</taxon>
        <taxon>Ostracoda</taxon>
        <taxon>Podocopa</taxon>
        <taxon>Podocopida</taxon>
        <taxon>Darwinulocopina</taxon>
        <taxon>Darwinuloidea</taxon>
        <taxon>Darwinulidae</taxon>
        <taxon>Darwinula</taxon>
    </lineage>
</organism>
<keyword evidence="5" id="KW-0597">Phosphoprotein</keyword>
<evidence type="ECO:0000256" key="23">
    <source>
        <dbReference type="ARBA" id="ARBA00048086"/>
    </source>
</evidence>
<evidence type="ECO:0000256" key="1">
    <source>
        <dbReference type="ARBA" id="ARBA00001974"/>
    </source>
</evidence>
<comment type="similarity">
    <text evidence="4 28">Belongs to the acyl-CoA dehydrogenase family.</text>
</comment>
<protein>
    <recommendedName>
        <fullName evidence="18">Very long-chain specific acyl-CoA dehydrogenase, mitochondrial</fullName>
        <ecNumber evidence="17">1.3.8.9</ecNumber>
    </recommendedName>
</protein>
<keyword evidence="8" id="KW-0702">S-nitrosylation</keyword>
<dbReference type="GO" id="GO:0000062">
    <property type="term" value="F:fatty-acyl-CoA binding"/>
    <property type="evidence" value="ECO:0007669"/>
    <property type="project" value="TreeGrafter"/>
</dbReference>
<dbReference type="EC" id="1.3.8.9" evidence="17"/>
<feature type="domain" description="Acyl-CoA dehydrogenase/oxidase N-terminal" evidence="32">
    <location>
        <begin position="63"/>
        <end position="172"/>
    </location>
</feature>
<keyword evidence="12" id="KW-0007">Acetylation</keyword>
<comment type="catalytic activity">
    <reaction evidence="25">
        <text>a very-long-chain 2,3-saturated fatty acyl-CoA + oxidized [electron-transfer flavoprotein] + H(+) = a very-long-chain (2E)-enoyl-CoA + reduced [electron-transfer flavoprotein]</text>
        <dbReference type="Rhea" id="RHEA:19181"/>
        <dbReference type="Rhea" id="RHEA-COMP:10685"/>
        <dbReference type="Rhea" id="RHEA-COMP:10686"/>
        <dbReference type="ChEBI" id="CHEBI:15378"/>
        <dbReference type="ChEBI" id="CHEBI:57692"/>
        <dbReference type="ChEBI" id="CHEBI:58307"/>
        <dbReference type="ChEBI" id="CHEBI:83724"/>
        <dbReference type="ChEBI" id="CHEBI:83728"/>
        <dbReference type="EC" id="1.3.8.9"/>
    </reaction>
    <physiologicalReaction direction="left-to-right" evidence="25">
        <dbReference type="Rhea" id="RHEA:19182"/>
    </physiologicalReaction>
</comment>
<accession>A0A7R8XD20</accession>
<dbReference type="PANTHER" id="PTHR43884:SF11">
    <property type="entry name" value="VERY LONG-CHAIN SPECIFIC ACYL-COA DEHYDROGENASE, MITOCHONDRIAL"/>
    <property type="match status" value="1"/>
</dbReference>
<evidence type="ECO:0000256" key="4">
    <source>
        <dbReference type="ARBA" id="ARBA00009347"/>
    </source>
</evidence>
<evidence type="ECO:0000259" key="30">
    <source>
        <dbReference type="Pfam" id="PF00441"/>
    </source>
</evidence>
<dbReference type="InterPro" id="IPR049448">
    <property type="entry name" value="ACAD9/ACADV-like_C"/>
</dbReference>
<evidence type="ECO:0000256" key="10">
    <source>
        <dbReference type="ARBA" id="ARBA00022832"/>
    </source>
</evidence>
<comment type="catalytic activity">
    <reaction evidence="21">
        <text>dodecanoyl-CoA + oxidized [electron-transfer flavoprotein] + H(+) = (2E)-dodecenoyl-CoA + reduced [electron-transfer flavoprotein]</text>
        <dbReference type="Rhea" id="RHEA:47296"/>
        <dbReference type="Rhea" id="RHEA-COMP:10685"/>
        <dbReference type="Rhea" id="RHEA-COMP:10686"/>
        <dbReference type="ChEBI" id="CHEBI:15378"/>
        <dbReference type="ChEBI" id="CHEBI:57330"/>
        <dbReference type="ChEBI" id="CHEBI:57375"/>
        <dbReference type="ChEBI" id="CHEBI:57692"/>
        <dbReference type="ChEBI" id="CHEBI:58307"/>
    </reaction>
    <physiologicalReaction direction="left-to-right" evidence="21">
        <dbReference type="Rhea" id="RHEA:47297"/>
    </physiologicalReaction>
</comment>
<evidence type="ECO:0000259" key="33">
    <source>
        <dbReference type="Pfam" id="PF21343"/>
    </source>
</evidence>
<dbReference type="GO" id="GO:0050660">
    <property type="term" value="F:flavin adenine dinucleotide binding"/>
    <property type="evidence" value="ECO:0007669"/>
    <property type="project" value="InterPro"/>
</dbReference>
<feature type="domain" description="Acyl-CoA dehydrogenase/oxidase C-terminal" evidence="30">
    <location>
        <begin position="285"/>
        <end position="431"/>
    </location>
</feature>
<feature type="compositionally biased region" description="Basic and acidic residues" evidence="29">
    <location>
        <begin position="20"/>
        <end position="29"/>
    </location>
</feature>
<evidence type="ECO:0000256" key="5">
    <source>
        <dbReference type="ARBA" id="ARBA00022553"/>
    </source>
</evidence>
<keyword evidence="6 28" id="KW-0285">Flavoprotein</keyword>
<evidence type="ECO:0000256" key="27">
    <source>
        <dbReference type="ARBA" id="ARBA00049224"/>
    </source>
</evidence>
<gene>
    <name evidence="34" type="ORF">DSTB1V02_LOCUS3933</name>
</gene>
<dbReference type="InterPro" id="IPR006091">
    <property type="entry name" value="Acyl-CoA_Oxase/DH_mid-dom"/>
</dbReference>
<evidence type="ECO:0000256" key="17">
    <source>
        <dbReference type="ARBA" id="ARBA00039034"/>
    </source>
</evidence>
<dbReference type="EMBL" id="LR900064">
    <property type="protein sequence ID" value="CAD7244028.1"/>
    <property type="molecule type" value="Genomic_DNA"/>
</dbReference>
<dbReference type="EMBL" id="CAJPEV010000547">
    <property type="protein sequence ID" value="CAG0886344.1"/>
    <property type="molecule type" value="Genomic_DNA"/>
</dbReference>
<comment type="subunit">
    <text evidence="20">Homodimer. Homodimerizes after import into the mitochondrion.</text>
</comment>
<evidence type="ECO:0000256" key="19">
    <source>
        <dbReference type="ARBA" id="ARBA00045422"/>
    </source>
</evidence>
<comment type="catalytic activity">
    <reaction evidence="22">
        <text>oxidized [electron-transfer flavoprotein] + hexadecanoyl-CoA + H(+) = (2E)-hexadecenoyl-CoA + reduced [electron-transfer flavoprotein]</text>
        <dbReference type="Rhea" id="RHEA:43448"/>
        <dbReference type="Rhea" id="RHEA-COMP:10685"/>
        <dbReference type="Rhea" id="RHEA-COMP:10686"/>
        <dbReference type="ChEBI" id="CHEBI:15378"/>
        <dbReference type="ChEBI" id="CHEBI:57379"/>
        <dbReference type="ChEBI" id="CHEBI:57692"/>
        <dbReference type="ChEBI" id="CHEBI:58307"/>
        <dbReference type="ChEBI" id="CHEBI:61526"/>
    </reaction>
    <physiologicalReaction direction="left-to-right" evidence="22">
        <dbReference type="Rhea" id="RHEA:43449"/>
    </physiologicalReaction>
</comment>
<evidence type="ECO:0000256" key="26">
    <source>
        <dbReference type="ARBA" id="ARBA00049140"/>
    </source>
</evidence>
<comment type="catalytic activity">
    <reaction evidence="27">
        <text>octadecanoyl-CoA + oxidized [electron-transfer flavoprotein] + H(+) = (2E)-octadecenoyl-CoA + reduced [electron-transfer flavoprotein]</text>
        <dbReference type="Rhea" id="RHEA:47240"/>
        <dbReference type="Rhea" id="RHEA-COMP:10685"/>
        <dbReference type="Rhea" id="RHEA-COMP:10686"/>
        <dbReference type="ChEBI" id="CHEBI:15378"/>
        <dbReference type="ChEBI" id="CHEBI:57394"/>
        <dbReference type="ChEBI" id="CHEBI:57692"/>
        <dbReference type="ChEBI" id="CHEBI:58307"/>
        <dbReference type="ChEBI" id="CHEBI:71412"/>
    </reaction>
    <physiologicalReaction direction="left-to-right" evidence="27">
        <dbReference type="Rhea" id="RHEA:47241"/>
    </physiologicalReaction>
</comment>
<evidence type="ECO:0000256" key="12">
    <source>
        <dbReference type="ARBA" id="ARBA00022990"/>
    </source>
</evidence>
<dbReference type="SUPFAM" id="SSF47203">
    <property type="entry name" value="Acyl-CoA dehydrogenase C-terminal domain-like"/>
    <property type="match status" value="1"/>
</dbReference>
<evidence type="ECO:0000259" key="31">
    <source>
        <dbReference type="Pfam" id="PF02770"/>
    </source>
</evidence>
<name>A0A7R8XD20_9CRUS</name>
<dbReference type="Gene3D" id="2.40.110.10">
    <property type="entry name" value="Butyryl-CoA Dehydrogenase, subunit A, domain 2"/>
    <property type="match status" value="1"/>
</dbReference>
<dbReference type="FunFam" id="1.20.140.10:FF:000008">
    <property type="entry name" value="acyl-CoA dehydrogenase family member 9, mitochondrial"/>
    <property type="match status" value="1"/>
</dbReference>
<keyword evidence="10" id="KW-0276">Fatty acid metabolism</keyword>
<dbReference type="PROSITE" id="PS00073">
    <property type="entry name" value="ACYL_COA_DH_2"/>
    <property type="match status" value="1"/>
</dbReference>
<evidence type="ECO:0000256" key="20">
    <source>
        <dbReference type="ARBA" id="ARBA00046812"/>
    </source>
</evidence>
<proteinExistence type="inferred from homology"/>
<evidence type="ECO:0000256" key="14">
    <source>
        <dbReference type="ARBA" id="ARBA00023098"/>
    </source>
</evidence>
<sequence>MERVQVLGHATAAAAVPKPTHREKEFDKKKEESSSFAFNLFRGKVNVEQVFPYPDILTLEQKETMRMFVDPVNKFFEKENDAAKNDSLETVPEETMQGLRELGAFGVQVPVDYGGLGLTNTQYARLGEIIGAKDLGVSVMLGAHQSIGFKGILLFGTPEQKQKYLPAVASGEKVAAFCLTEPSSGSDAMSIRSRAIPSSDGSHYILNGSKIWISNGGIAEVFTVFAQTPMPDGGDRVTAFIVERGFGGVSSGPPEKKMGIKASNTTEVYFEDVKIPKENILGKVGGGFKVAMSILNNGRFGMGAAMAGTMKAVIQKAVDHAVNRVQFGSNIGTYGAIREKLAQMAMLHYVTESMAYIVSSNMDRGIQDYQIEAAISKIFGSEAAWKVTDEVIQVLGGMGYMKESGLERVLRDLRIFRIFEGTNDILRLFVALTGLQYAGGFLKELQKAMANPVANLGLILGEGTKRAKQIVGLGSGSTLPLTSVVHPNIHPEAQQAAVAIEAFGGACEGLLMKHGRNIVNEQFLLNRLANAAIDVYGMIVVLSRATSSLNANASSAAFEEKVTKVWCHEASDRVQMNLGILRSARHGETFKLMSQISEELCAHGGIVQTNPVGF</sequence>
<evidence type="ECO:0000256" key="2">
    <source>
        <dbReference type="ARBA" id="ARBA00004637"/>
    </source>
</evidence>
<dbReference type="InterPro" id="IPR036250">
    <property type="entry name" value="AcylCo_DH-like_C"/>
</dbReference>
<dbReference type="GO" id="GO:0005743">
    <property type="term" value="C:mitochondrial inner membrane"/>
    <property type="evidence" value="ECO:0007669"/>
    <property type="project" value="UniProtKB-SubCell"/>
</dbReference>
<feature type="region of interest" description="Disordered" evidence="29">
    <location>
        <begin position="7"/>
        <end position="29"/>
    </location>
</feature>
<dbReference type="AlphaFoldDB" id="A0A7R8XD20"/>
<keyword evidence="16" id="KW-0472">Membrane</keyword>